<dbReference type="FunFam" id="3.40.50.2300:FF:000001">
    <property type="entry name" value="DNA-binding response regulator PhoB"/>
    <property type="match status" value="1"/>
</dbReference>
<dbReference type="PANTHER" id="PTHR48111">
    <property type="entry name" value="REGULATOR OF RPOS"/>
    <property type="match status" value="1"/>
</dbReference>
<dbReference type="InterPro" id="IPR000160">
    <property type="entry name" value="GGDEF_dom"/>
</dbReference>
<dbReference type="CDD" id="cd01949">
    <property type="entry name" value="GGDEF"/>
    <property type="match status" value="1"/>
</dbReference>
<dbReference type="GO" id="GO:0006355">
    <property type="term" value="P:regulation of DNA-templated transcription"/>
    <property type="evidence" value="ECO:0007669"/>
    <property type="project" value="TreeGrafter"/>
</dbReference>
<keyword evidence="3" id="KW-0805">Transcription regulation</keyword>
<dbReference type="EMBL" id="VBOY01000020">
    <property type="protein sequence ID" value="TMQ67982.1"/>
    <property type="molecule type" value="Genomic_DNA"/>
</dbReference>
<keyword evidence="4" id="KW-0238">DNA-binding</keyword>
<dbReference type="Gene3D" id="3.30.70.270">
    <property type="match status" value="1"/>
</dbReference>
<dbReference type="SMART" id="SM00448">
    <property type="entry name" value="REC"/>
    <property type="match status" value="1"/>
</dbReference>
<dbReference type="PANTHER" id="PTHR48111:SF1">
    <property type="entry name" value="TWO-COMPONENT RESPONSE REGULATOR ORR33"/>
    <property type="match status" value="1"/>
</dbReference>
<dbReference type="Gene3D" id="3.40.50.2300">
    <property type="match status" value="1"/>
</dbReference>
<evidence type="ECO:0000313" key="10">
    <source>
        <dbReference type="EMBL" id="TMQ67982.1"/>
    </source>
</evidence>
<dbReference type="InterPro" id="IPR039420">
    <property type="entry name" value="WalR-like"/>
</dbReference>
<evidence type="ECO:0000259" key="8">
    <source>
        <dbReference type="PROSITE" id="PS50110"/>
    </source>
</evidence>
<reference evidence="10 11" key="1">
    <citation type="journal article" date="2019" name="Nat. Microbiol.">
        <title>Mediterranean grassland soil C-N compound turnover is dependent on rainfall and depth, and is mediated by genomically divergent microorganisms.</title>
        <authorList>
            <person name="Diamond S."/>
            <person name="Andeer P.F."/>
            <person name="Li Z."/>
            <person name="Crits-Christoph A."/>
            <person name="Burstein D."/>
            <person name="Anantharaman K."/>
            <person name="Lane K.R."/>
            <person name="Thomas B.C."/>
            <person name="Pan C."/>
            <person name="Northen T.R."/>
            <person name="Banfield J.F."/>
        </authorList>
    </citation>
    <scope>NUCLEOTIDE SEQUENCE [LARGE SCALE GENOMIC DNA]</scope>
    <source>
        <strain evidence="10">WS_8</strain>
    </source>
</reference>
<dbReference type="GO" id="GO:0005829">
    <property type="term" value="C:cytosol"/>
    <property type="evidence" value="ECO:0007669"/>
    <property type="project" value="TreeGrafter"/>
</dbReference>
<dbReference type="SMART" id="SM00267">
    <property type="entry name" value="GGDEF"/>
    <property type="match status" value="1"/>
</dbReference>
<keyword evidence="5" id="KW-0804">Transcription</keyword>
<dbReference type="InterPro" id="IPR011006">
    <property type="entry name" value="CheY-like_superfamily"/>
</dbReference>
<dbReference type="GO" id="GO:0000976">
    <property type="term" value="F:transcription cis-regulatory region binding"/>
    <property type="evidence" value="ECO:0007669"/>
    <property type="project" value="TreeGrafter"/>
</dbReference>
<sequence>MVPPSRRFRHRPITRIAGVSSRAPCLAAAPALDPSWRDVSKPRILIAEDEINLRDVLRLQLTVAGYEVIEAPDGQTALDRVRETMPDLVLLDVMMPRIDGYEVCRQLRDSFLTRHIPIIMLTAKSEVEDRLAGLRGGANDYIIKPWEFRELQARVRNTLEWSKAQRSANPLTGLPGNHSIDEEIRRRIELGHPFALLQIDIDSFKAFNDHYGYSRGDEAIRVLARILVDNAQRQGGGGNFVGHIGGDDFVVLSSPEYADELAEAIIAAFDPAAAALYDHQDRARGCIEVANRKHVMERFPFMSLTIALVSTDRMPVSHQAQLIDIASELKARGKGITGSVVVGERRSRGHAGEGDAPGDAAEEVA</sequence>
<feature type="modified residue" description="4-aspartylphosphate" evidence="6">
    <location>
        <position position="92"/>
    </location>
</feature>
<evidence type="ECO:0000256" key="5">
    <source>
        <dbReference type="ARBA" id="ARBA00023163"/>
    </source>
</evidence>
<evidence type="ECO:0000259" key="9">
    <source>
        <dbReference type="PROSITE" id="PS50887"/>
    </source>
</evidence>
<dbReference type="GO" id="GO:0000156">
    <property type="term" value="F:phosphorelay response regulator activity"/>
    <property type="evidence" value="ECO:0007669"/>
    <property type="project" value="TreeGrafter"/>
</dbReference>
<organism evidence="10 11">
    <name type="scientific">Eiseniibacteriota bacterium</name>
    <dbReference type="NCBI Taxonomy" id="2212470"/>
    <lineage>
        <taxon>Bacteria</taxon>
        <taxon>Candidatus Eiseniibacteriota</taxon>
    </lineage>
</organism>
<proteinExistence type="predicted"/>
<dbReference type="PROSITE" id="PS50110">
    <property type="entry name" value="RESPONSE_REGULATORY"/>
    <property type="match status" value="1"/>
</dbReference>
<evidence type="ECO:0000256" key="4">
    <source>
        <dbReference type="ARBA" id="ARBA00023125"/>
    </source>
</evidence>
<dbReference type="CDD" id="cd17574">
    <property type="entry name" value="REC_OmpR"/>
    <property type="match status" value="1"/>
</dbReference>
<dbReference type="NCBIfam" id="TIGR00254">
    <property type="entry name" value="GGDEF"/>
    <property type="match status" value="1"/>
</dbReference>
<dbReference type="PROSITE" id="PS50887">
    <property type="entry name" value="GGDEF"/>
    <property type="match status" value="1"/>
</dbReference>
<dbReference type="SUPFAM" id="SSF52172">
    <property type="entry name" value="CheY-like"/>
    <property type="match status" value="1"/>
</dbReference>
<dbReference type="SUPFAM" id="SSF55073">
    <property type="entry name" value="Nucleotide cyclase"/>
    <property type="match status" value="1"/>
</dbReference>
<feature type="region of interest" description="Disordered" evidence="7">
    <location>
        <begin position="343"/>
        <end position="365"/>
    </location>
</feature>
<evidence type="ECO:0000313" key="11">
    <source>
        <dbReference type="Proteomes" id="UP000316609"/>
    </source>
</evidence>
<name>A0A538TWI1_UNCEI</name>
<evidence type="ECO:0000256" key="1">
    <source>
        <dbReference type="ARBA" id="ARBA00022553"/>
    </source>
</evidence>
<dbReference type="InterPro" id="IPR001789">
    <property type="entry name" value="Sig_transdc_resp-reg_receiver"/>
</dbReference>
<dbReference type="Pfam" id="PF00072">
    <property type="entry name" value="Response_reg"/>
    <property type="match status" value="1"/>
</dbReference>
<evidence type="ECO:0000256" key="6">
    <source>
        <dbReference type="PROSITE-ProRule" id="PRU00169"/>
    </source>
</evidence>
<comment type="caution">
    <text evidence="10">The sequence shown here is derived from an EMBL/GenBank/DDBJ whole genome shotgun (WGS) entry which is preliminary data.</text>
</comment>
<dbReference type="InterPro" id="IPR029787">
    <property type="entry name" value="Nucleotide_cyclase"/>
</dbReference>
<evidence type="ECO:0000256" key="7">
    <source>
        <dbReference type="SAM" id="MobiDB-lite"/>
    </source>
</evidence>
<keyword evidence="1 6" id="KW-0597">Phosphoprotein</keyword>
<feature type="compositionally biased region" description="Basic and acidic residues" evidence="7">
    <location>
        <begin position="343"/>
        <end position="353"/>
    </location>
</feature>
<keyword evidence="2" id="KW-0902">Two-component regulatory system</keyword>
<evidence type="ECO:0000256" key="3">
    <source>
        <dbReference type="ARBA" id="ARBA00023015"/>
    </source>
</evidence>
<dbReference type="AlphaFoldDB" id="A0A538TWI1"/>
<dbReference type="GO" id="GO:0032993">
    <property type="term" value="C:protein-DNA complex"/>
    <property type="evidence" value="ECO:0007669"/>
    <property type="project" value="TreeGrafter"/>
</dbReference>
<dbReference type="Proteomes" id="UP000316609">
    <property type="component" value="Unassembled WGS sequence"/>
</dbReference>
<accession>A0A538TWI1</accession>
<evidence type="ECO:0000256" key="2">
    <source>
        <dbReference type="ARBA" id="ARBA00023012"/>
    </source>
</evidence>
<dbReference type="Pfam" id="PF00990">
    <property type="entry name" value="GGDEF"/>
    <property type="match status" value="1"/>
</dbReference>
<feature type="domain" description="Response regulatory" evidence="8">
    <location>
        <begin position="43"/>
        <end position="159"/>
    </location>
</feature>
<gene>
    <name evidence="10" type="ORF">E6K78_02825</name>
</gene>
<protein>
    <submittedName>
        <fullName evidence="10">Response regulator</fullName>
    </submittedName>
</protein>
<dbReference type="InterPro" id="IPR043128">
    <property type="entry name" value="Rev_trsase/Diguanyl_cyclase"/>
</dbReference>
<feature type="domain" description="GGDEF" evidence="9">
    <location>
        <begin position="192"/>
        <end position="346"/>
    </location>
</feature>